<evidence type="ECO:0000259" key="2">
    <source>
        <dbReference type="Pfam" id="PF02739"/>
    </source>
</evidence>
<keyword evidence="4" id="KW-1185">Reference proteome</keyword>
<feature type="compositionally biased region" description="Low complexity" evidence="1">
    <location>
        <begin position="121"/>
        <end position="139"/>
    </location>
</feature>
<feature type="compositionally biased region" description="Pro residues" evidence="1">
    <location>
        <begin position="140"/>
        <end position="152"/>
    </location>
</feature>
<gene>
    <name evidence="3" type="ORF">TSOC_014761</name>
</gene>
<proteinExistence type="predicted"/>
<dbReference type="GO" id="GO:0003677">
    <property type="term" value="F:DNA binding"/>
    <property type="evidence" value="ECO:0007669"/>
    <property type="project" value="InterPro"/>
</dbReference>
<organism evidence="3 4">
    <name type="scientific">Tetrabaena socialis</name>
    <dbReference type="NCBI Taxonomy" id="47790"/>
    <lineage>
        <taxon>Eukaryota</taxon>
        <taxon>Viridiplantae</taxon>
        <taxon>Chlorophyta</taxon>
        <taxon>core chlorophytes</taxon>
        <taxon>Chlorophyceae</taxon>
        <taxon>CS clade</taxon>
        <taxon>Chlamydomonadales</taxon>
        <taxon>Tetrabaenaceae</taxon>
        <taxon>Tetrabaena</taxon>
    </lineage>
</organism>
<evidence type="ECO:0000313" key="3">
    <source>
        <dbReference type="EMBL" id="PNG99459.1"/>
    </source>
</evidence>
<dbReference type="EMBL" id="PGGS01002858">
    <property type="protein sequence ID" value="PNG99459.1"/>
    <property type="molecule type" value="Genomic_DNA"/>
</dbReference>
<feature type="compositionally biased region" description="Low complexity" evidence="1">
    <location>
        <begin position="68"/>
        <end position="83"/>
    </location>
</feature>
<dbReference type="AlphaFoldDB" id="A0A2J7ZGU7"/>
<comment type="caution">
    <text evidence="3">The sequence shown here is derived from an EMBL/GenBank/DDBJ whole genome shotgun (WGS) entry which is preliminary data.</text>
</comment>
<dbReference type="InterPro" id="IPR029060">
    <property type="entry name" value="PIN-like_dom_sf"/>
</dbReference>
<reference evidence="3 4" key="1">
    <citation type="journal article" date="2017" name="Mol. Biol. Evol.">
        <title>The 4-celled Tetrabaena socialis nuclear genome reveals the essential components for genetic control of cell number at the origin of multicellularity in the volvocine lineage.</title>
        <authorList>
            <person name="Featherston J."/>
            <person name="Arakaki Y."/>
            <person name="Hanschen E.R."/>
            <person name="Ferris P.J."/>
            <person name="Michod R.E."/>
            <person name="Olson B.J.S.C."/>
            <person name="Nozaki H."/>
            <person name="Durand P.M."/>
        </authorList>
    </citation>
    <scope>NUCLEOTIDE SEQUENCE [LARGE SCALE GENOMIC DNA]</scope>
    <source>
        <strain evidence="3 4">NIES-571</strain>
    </source>
</reference>
<feature type="domain" description="5'-3' exonuclease alpha-helical arch N-terminal" evidence="2">
    <location>
        <begin position="202"/>
        <end position="265"/>
    </location>
</feature>
<dbReference type="OrthoDB" id="275278at2759"/>
<dbReference type="Pfam" id="PF02739">
    <property type="entry name" value="5_3_exonuc_N"/>
    <property type="match status" value="1"/>
</dbReference>
<sequence length="303" mass="30577">MRCGQGGAAGEEAGEGAQRRGEAGLGRGVRRRAVRWGGVELRARLWRAGEPVGGPRGCCGGGGGGPVARGAASGPRGSRGSSRQAVAGQEEDPMPSASAIVTADTQRSPPARTTRPRAPRKAAVAAATPSSSPGDSAQPDAPPTPAPAPSSPRPRRPRAKKAAADPASSSSAAAAADPSIPPQPSPAPAPSPRRDGPALGGTLLVVDGNYLANRSYFGYGARGLSTTTGVPTSVTYGVLRALREAVRSVRPTALAVVFDNGPTFRGLMSLLDPSGPGGAVAARLVREGRLDWQASARVRAWGQ</sequence>
<evidence type="ECO:0000313" key="4">
    <source>
        <dbReference type="Proteomes" id="UP000236333"/>
    </source>
</evidence>
<dbReference type="GO" id="GO:0004518">
    <property type="term" value="F:nuclease activity"/>
    <property type="evidence" value="ECO:0007669"/>
    <property type="project" value="UniProtKB-ARBA"/>
</dbReference>
<dbReference type="Gene3D" id="3.40.50.1010">
    <property type="entry name" value="5'-nuclease"/>
    <property type="match status" value="1"/>
</dbReference>
<dbReference type="GO" id="GO:0016788">
    <property type="term" value="F:hydrolase activity, acting on ester bonds"/>
    <property type="evidence" value="ECO:0007669"/>
    <property type="project" value="UniProtKB-ARBA"/>
</dbReference>
<dbReference type="InterPro" id="IPR020046">
    <property type="entry name" value="5-3_exonucl_a-hlix_arch_N"/>
</dbReference>
<evidence type="ECO:0000256" key="1">
    <source>
        <dbReference type="SAM" id="MobiDB-lite"/>
    </source>
</evidence>
<protein>
    <submittedName>
        <fullName evidence="3">DNA polymerase I</fullName>
    </submittedName>
</protein>
<feature type="compositionally biased region" description="Low complexity" evidence="1">
    <location>
        <begin position="164"/>
        <end position="178"/>
    </location>
</feature>
<feature type="compositionally biased region" description="Gly residues" evidence="1">
    <location>
        <begin position="51"/>
        <end position="67"/>
    </location>
</feature>
<feature type="compositionally biased region" description="Pro residues" evidence="1">
    <location>
        <begin position="179"/>
        <end position="191"/>
    </location>
</feature>
<name>A0A2J7ZGU7_9CHLO</name>
<accession>A0A2J7ZGU7</accession>
<dbReference type="Proteomes" id="UP000236333">
    <property type="component" value="Unassembled WGS sequence"/>
</dbReference>
<feature type="region of interest" description="Disordered" evidence="1">
    <location>
        <begin position="1"/>
        <end position="200"/>
    </location>
</feature>
<dbReference type="SUPFAM" id="SSF88723">
    <property type="entry name" value="PIN domain-like"/>
    <property type="match status" value="1"/>
</dbReference>